<feature type="domain" description="Cilia- and flagella-associated protein 58 central coiled coil" evidence="4">
    <location>
        <begin position="387"/>
        <end position="677"/>
    </location>
</feature>
<feature type="coiled-coil region" evidence="2">
    <location>
        <begin position="503"/>
        <end position="621"/>
    </location>
</feature>
<dbReference type="Pfam" id="PF21771">
    <property type="entry name" value="CFAP58_CC"/>
    <property type="match status" value="1"/>
</dbReference>
<evidence type="ECO:0000256" key="2">
    <source>
        <dbReference type="SAM" id="Coils"/>
    </source>
</evidence>
<organism evidence="5 6">
    <name type="scientific">Polyrhizophydium stewartii</name>
    <dbReference type="NCBI Taxonomy" id="2732419"/>
    <lineage>
        <taxon>Eukaryota</taxon>
        <taxon>Fungi</taxon>
        <taxon>Fungi incertae sedis</taxon>
        <taxon>Chytridiomycota</taxon>
        <taxon>Chytridiomycota incertae sedis</taxon>
        <taxon>Chytridiomycetes</taxon>
        <taxon>Rhizophydiales</taxon>
        <taxon>Rhizophydiales incertae sedis</taxon>
        <taxon>Polyrhizophydium</taxon>
    </lineage>
</organism>
<sequence length="952" mass="111262">MQADDLEEDSYYLSGLFDIETSPAFKSLEALRAKKDVPDAQIDKFKQKFLALHKFLLRYNEYEKSMARRLKLAVQEVTMQRLEKDRAVSKQFFGNAEIGELKRELLKAQNEVNLALERESRLQKEIEELTHQKQDLVHDIEEIRRHKADMLEPQLIARERHRLTLLSHGLQMDVLQRRHQVENLQKDMEEKQATYEAIAQERDRLETEKEKHMISLSKASETPIKILKQIDVLRDAIQALGGEQSKQLTLAQQLDKELERLAKKKRDLEDLRMGQAADYEERRGLIHEMERQVDDIFKEHELAKEQLAFQKAERVRLDVTMRKTIHEIKREHDLVLRVIREKDTQLKLHRRLETTVNNIRMSTPTIRKQSEDLRRQLDFAKSDERFYRKENSRLRKLIDMATYDFLRQEGLEKKETDALQEHVAANRRLEGELDEAMHECLEAARRVEEIKMDKDLRAREVIRIQAKVRAIKGDHAAKEISIIDASKRASEAASSLKEFGTLYELVKNERNKYLNQIQSSTQRAAEMKEKIKILSNEIEILRHEIYNKDRELSKKKQENSAAYAARDSLKNEANKLMVQFRNRRDQIDQHLAAIEALNAHINAAEEEMLAIKTRYEQSVKERNMVGVHLLDRNDELCILYERLNVQKEVMSKGEAALLDREDEIRKLSLIVAELRRKVELQKQTEPMVAKKQGEIEKLEAERNVLRDKVAALAESMENPDDPRRCRNLAGADPTPQELLKKIERLEDLLAGREEKLLEKDLIMEEISTLTGRLKKQTLDGKEDTYQVTRQLNDLTKRIKHVTRCMMAKVSELAMHQALAMSLYQEKCEKEALVEEAKARLATGDIPTEQIERDFVRSEKARIRRESKLRALKERKQREESGRFVDIDDDDFYMHGGTRTMAEPRPNAYIPDASGFGELPIPKPYGAHAPFKPQEPGAQIRHYRKPANKPVEI</sequence>
<comment type="caution">
    <text evidence="5">The sequence shown here is derived from an EMBL/GenBank/DDBJ whole genome shotgun (WGS) entry which is preliminary data.</text>
</comment>
<proteinExistence type="predicted"/>
<feature type="coiled-coil region" evidence="2">
    <location>
        <begin position="688"/>
        <end position="715"/>
    </location>
</feature>
<keyword evidence="6" id="KW-1185">Reference proteome</keyword>
<evidence type="ECO:0000313" key="5">
    <source>
        <dbReference type="EMBL" id="KAL2911564.1"/>
    </source>
</evidence>
<evidence type="ECO:0000256" key="1">
    <source>
        <dbReference type="ARBA" id="ARBA00023054"/>
    </source>
</evidence>
<dbReference type="InterPro" id="IPR049270">
    <property type="entry name" value="CFAP58_CC"/>
</dbReference>
<keyword evidence="1 2" id="KW-0175">Coiled coil</keyword>
<evidence type="ECO:0000313" key="6">
    <source>
        <dbReference type="Proteomes" id="UP001527925"/>
    </source>
</evidence>
<evidence type="ECO:0000259" key="4">
    <source>
        <dbReference type="Pfam" id="PF21771"/>
    </source>
</evidence>
<gene>
    <name evidence="5" type="ORF">HK105_208963</name>
</gene>
<dbReference type="PANTHER" id="PTHR32083">
    <property type="entry name" value="CILIA AND FLAGELLA-ASSOCIATED PROTEIN 58-RELATED"/>
    <property type="match status" value="1"/>
</dbReference>
<dbReference type="Proteomes" id="UP001527925">
    <property type="component" value="Unassembled WGS sequence"/>
</dbReference>
<protein>
    <recommendedName>
        <fullName evidence="4">Cilia- and flagella-associated protein 58 central coiled coil domain-containing protein</fullName>
    </recommendedName>
</protein>
<feature type="coiled-coil region" evidence="2">
    <location>
        <begin position="419"/>
        <end position="453"/>
    </location>
</feature>
<dbReference type="EMBL" id="JADGIZ020000100">
    <property type="protein sequence ID" value="KAL2911564.1"/>
    <property type="molecule type" value="Genomic_DNA"/>
</dbReference>
<feature type="coiled-coil region" evidence="2">
    <location>
        <begin position="251"/>
        <end position="306"/>
    </location>
</feature>
<feature type="coiled-coil region" evidence="2">
    <location>
        <begin position="181"/>
        <end position="208"/>
    </location>
</feature>
<name>A0ABR4MWE0_9FUNG</name>
<feature type="coiled-coil region" evidence="2">
    <location>
        <begin position="98"/>
        <end position="146"/>
    </location>
</feature>
<evidence type="ECO:0000256" key="3">
    <source>
        <dbReference type="SAM" id="MobiDB-lite"/>
    </source>
</evidence>
<reference evidence="5 6" key="1">
    <citation type="submission" date="2023-09" db="EMBL/GenBank/DDBJ databases">
        <title>Pangenome analysis of Batrachochytrium dendrobatidis and related Chytrids.</title>
        <authorList>
            <person name="Yacoub M.N."/>
            <person name="Stajich J.E."/>
            <person name="James T.Y."/>
        </authorList>
    </citation>
    <scope>NUCLEOTIDE SEQUENCE [LARGE SCALE GENOMIC DNA]</scope>
    <source>
        <strain evidence="5 6">JEL0888</strain>
    </source>
</reference>
<feature type="region of interest" description="Disordered" evidence="3">
    <location>
        <begin position="919"/>
        <end position="952"/>
    </location>
</feature>
<accession>A0ABR4MWE0</accession>
<dbReference type="PANTHER" id="PTHR32083:SF34">
    <property type="entry name" value="COILED-COIL DOMAIN-CONTAINING PROTEIN 146"/>
    <property type="match status" value="1"/>
</dbReference>